<proteinExistence type="inferred from homology"/>
<evidence type="ECO:0000313" key="7">
    <source>
        <dbReference type="EMBL" id="PLX20167.1"/>
    </source>
</evidence>
<feature type="region of interest" description="Disordered" evidence="4">
    <location>
        <begin position="356"/>
        <end position="420"/>
    </location>
</feature>
<dbReference type="PROSITE" id="PS50111">
    <property type="entry name" value="CHEMOTAXIS_TRANSDUC_2"/>
    <property type="match status" value="1"/>
</dbReference>
<keyword evidence="5" id="KW-1133">Transmembrane helix</keyword>
<evidence type="ECO:0000256" key="4">
    <source>
        <dbReference type="SAM" id="MobiDB-lite"/>
    </source>
</evidence>
<evidence type="ECO:0000256" key="2">
    <source>
        <dbReference type="ARBA" id="ARBA00029447"/>
    </source>
</evidence>
<keyword evidence="1" id="KW-0145">Chemotaxis</keyword>
<feature type="domain" description="Methyl-accepting transducer" evidence="6">
    <location>
        <begin position="352"/>
        <end position="581"/>
    </location>
</feature>
<dbReference type="InterPro" id="IPR051310">
    <property type="entry name" value="MCP_chemotaxis"/>
</dbReference>
<dbReference type="PANTHER" id="PTHR43531:SF11">
    <property type="entry name" value="METHYL-ACCEPTING CHEMOTAXIS PROTEIN 3"/>
    <property type="match status" value="1"/>
</dbReference>
<dbReference type="Pfam" id="PF00015">
    <property type="entry name" value="MCPsignal"/>
    <property type="match status" value="1"/>
</dbReference>
<accession>A0A2N5ZN99</accession>
<evidence type="ECO:0000256" key="1">
    <source>
        <dbReference type="ARBA" id="ARBA00022500"/>
    </source>
</evidence>
<dbReference type="InterPro" id="IPR025991">
    <property type="entry name" value="Chemoreceptor_zinc-bind_dom"/>
</dbReference>
<sequence>MFKNMSVIKKVLMIIIMLIGLFLIASTVASLGIGKIVKNASLVIEGNKLRGDIVQKQVDHFHWAEKVSDLLNDENVNTLDVETDPHKCGFGKWYYGEGRKEAEKLVPGLKSILSKIEEPHKRLHESAIAIKNTFIQADHELPRKFAQLESDHLNWVNELTQYNCDLVDHFEGQLDHTKCAFGKFIYGEEGKKLAKEDSEFASLIEKVKEPHMHLHESAKEIVKYNEEGRKDLSNKVLKEKTLPALKTVREDLTKMAEHANSKVNNMKKAQDIYAKETKPNLSKVQSLLENINETVSKNIMTDEEMLSAAKLTRFEVILLSLISILFATIATFLVGRSVLIAVRNIINRLNGASREVEGASGQVSQTSQDLAQAANEQAASIEESSASLEELSATTKQNTERSREANDQSQNARKNAQDGKATMNNMLEAINSIKDSSDETAKIIKTIDEIAFQTNLLALNAAVEAARAGEAGKGFAVVAEEVRNLAQRSAEAAKNTTVLIEGSKENSENGVKVAQDVAKVLEEIFESSEKVSQLINEVSSANDEQARGIDQITTTVAELSKVTQANSANSEEIAASSEELTAQSKSLLEIVEELKKLTGIE</sequence>
<dbReference type="GO" id="GO:0006935">
    <property type="term" value="P:chemotaxis"/>
    <property type="evidence" value="ECO:0007669"/>
    <property type="project" value="UniProtKB-KW"/>
</dbReference>
<keyword evidence="3" id="KW-0807">Transducer</keyword>
<feature type="compositionally biased region" description="Low complexity" evidence="4">
    <location>
        <begin position="370"/>
        <end position="393"/>
    </location>
</feature>
<gene>
    <name evidence="7" type="ORF">C0601_00095</name>
</gene>
<dbReference type="SMART" id="SM00283">
    <property type="entry name" value="MA"/>
    <property type="match status" value="1"/>
</dbReference>
<evidence type="ECO:0000256" key="5">
    <source>
        <dbReference type="SAM" id="Phobius"/>
    </source>
</evidence>
<evidence type="ECO:0000256" key="3">
    <source>
        <dbReference type="PROSITE-ProRule" id="PRU00284"/>
    </source>
</evidence>
<evidence type="ECO:0000259" key="6">
    <source>
        <dbReference type="PROSITE" id="PS50111"/>
    </source>
</evidence>
<keyword evidence="5" id="KW-0812">Transmembrane</keyword>
<dbReference type="GO" id="GO:0005886">
    <property type="term" value="C:plasma membrane"/>
    <property type="evidence" value="ECO:0007669"/>
    <property type="project" value="TreeGrafter"/>
</dbReference>
<dbReference type="PANTHER" id="PTHR43531">
    <property type="entry name" value="PROTEIN ICFG"/>
    <property type="match status" value="1"/>
</dbReference>
<protein>
    <recommendedName>
        <fullName evidence="6">Methyl-accepting transducer domain-containing protein</fullName>
    </recommendedName>
</protein>
<dbReference type="Pfam" id="PF13682">
    <property type="entry name" value="CZB"/>
    <property type="match status" value="2"/>
</dbReference>
<organism evidence="7 8">
    <name type="scientific">Muiribacterium halophilum</name>
    <dbReference type="NCBI Taxonomy" id="2053465"/>
    <lineage>
        <taxon>Bacteria</taxon>
        <taxon>Candidatus Muiribacteriota</taxon>
        <taxon>Candidatus Muiribacteriia</taxon>
        <taxon>Candidatus Muiribacteriales</taxon>
        <taxon>Candidatus Muiribacteriaceae</taxon>
        <taxon>Candidatus Muiribacterium</taxon>
    </lineage>
</organism>
<reference evidence="7 8" key="1">
    <citation type="submission" date="2017-11" db="EMBL/GenBank/DDBJ databases">
        <title>Genome-resolved metagenomics identifies genetic mobility, metabolic interactions, and unexpected diversity in perchlorate-reducing communities.</title>
        <authorList>
            <person name="Barnum T.P."/>
            <person name="Figueroa I.A."/>
            <person name="Carlstrom C.I."/>
            <person name="Lucas L.N."/>
            <person name="Engelbrektson A.L."/>
            <person name="Coates J.D."/>
        </authorList>
    </citation>
    <scope>NUCLEOTIDE SEQUENCE [LARGE SCALE GENOMIC DNA]</scope>
    <source>
        <strain evidence="7">BM706</strain>
    </source>
</reference>
<dbReference type="InterPro" id="IPR004089">
    <property type="entry name" value="MCPsignal_dom"/>
</dbReference>
<keyword evidence="5" id="KW-0472">Membrane</keyword>
<name>A0A2N5ZN99_MUIH1</name>
<dbReference type="Gene3D" id="1.20.120.30">
    <property type="entry name" value="Aspartate receptor, ligand-binding domain"/>
    <property type="match status" value="1"/>
</dbReference>
<comment type="caution">
    <text evidence="7">The sequence shown here is derived from an EMBL/GenBank/DDBJ whole genome shotgun (WGS) entry which is preliminary data.</text>
</comment>
<dbReference type="SUPFAM" id="SSF58104">
    <property type="entry name" value="Methyl-accepting chemotaxis protein (MCP) signaling domain"/>
    <property type="match status" value="1"/>
</dbReference>
<dbReference type="CDD" id="cd11386">
    <property type="entry name" value="MCP_signal"/>
    <property type="match status" value="1"/>
</dbReference>
<feature type="transmembrane region" description="Helical" evidence="5">
    <location>
        <begin position="316"/>
        <end position="339"/>
    </location>
</feature>
<dbReference type="EMBL" id="PKTG01000004">
    <property type="protein sequence ID" value="PLX20167.1"/>
    <property type="molecule type" value="Genomic_DNA"/>
</dbReference>
<comment type="similarity">
    <text evidence="2">Belongs to the methyl-accepting chemotaxis (MCP) protein family.</text>
</comment>
<dbReference type="GO" id="GO:0007165">
    <property type="term" value="P:signal transduction"/>
    <property type="evidence" value="ECO:0007669"/>
    <property type="project" value="UniProtKB-KW"/>
</dbReference>
<dbReference type="Gene3D" id="1.10.287.950">
    <property type="entry name" value="Methyl-accepting chemotaxis protein"/>
    <property type="match status" value="1"/>
</dbReference>
<evidence type="ECO:0000313" key="8">
    <source>
        <dbReference type="Proteomes" id="UP000234857"/>
    </source>
</evidence>
<dbReference type="GO" id="GO:0004888">
    <property type="term" value="F:transmembrane signaling receptor activity"/>
    <property type="evidence" value="ECO:0007669"/>
    <property type="project" value="TreeGrafter"/>
</dbReference>
<dbReference type="Proteomes" id="UP000234857">
    <property type="component" value="Unassembled WGS sequence"/>
</dbReference>
<dbReference type="AlphaFoldDB" id="A0A2N5ZN99"/>